<dbReference type="GO" id="GO:0009954">
    <property type="term" value="P:proximal/distal pattern formation"/>
    <property type="evidence" value="ECO:0007669"/>
    <property type="project" value="TreeGrafter"/>
</dbReference>
<dbReference type="GO" id="GO:0048704">
    <property type="term" value="P:embryonic skeletal system morphogenesis"/>
    <property type="evidence" value="ECO:0007669"/>
    <property type="project" value="TreeGrafter"/>
</dbReference>
<accession>A0A8C3Y4X0</accession>
<sequence>MSISGTLSNYYVDSIINHESEDSPTKFPSGQFSAARQGSEHLEFPSCSFQPKPAVFGAPWASPVHAARRLRKKKKKKKKQNRRGCLEVN</sequence>
<comment type="subcellular location">
    <subcellularLocation>
        <location evidence="2">Nucleus</location>
    </subcellularLocation>
</comment>
<reference evidence="8" key="1">
    <citation type="submission" date="2020-10" db="EMBL/GenBank/DDBJ databases">
        <title>Catharus ustulatus (Swainson's thrush) genome, bCatUst1, primary haplotype v2.</title>
        <authorList>
            <person name="Delmore K."/>
            <person name="Vafadar M."/>
            <person name="Formenti G."/>
            <person name="Chow W."/>
            <person name="Pelan S."/>
            <person name="Howe K."/>
            <person name="Rhie A."/>
            <person name="Mountcastle J."/>
            <person name="Haase B."/>
            <person name="Fedrigo O."/>
            <person name="Jarvis E.D."/>
        </authorList>
    </citation>
    <scope>NUCLEOTIDE SEQUENCE [LARGE SCALE GENOMIC DNA]</scope>
</reference>
<feature type="domain" description="Hox9 N-terminal activation" evidence="7">
    <location>
        <begin position="1"/>
        <end position="66"/>
    </location>
</feature>
<dbReference type="Ensembl" id="ENSCUST00005018178.1">
    <property type="protein sequence ID" value="ENSCUSP00005017513.1"/>
    <property type="gene ID" value="ENSCUSG00005011237.1"/>
</dbReference>
<evidence type="ECO:0000256" key="3">
    <source>
        <dbReference type="ARBA" id="ARBA00022473"/>
    </source>
</evidence>
<evidence type="ECO:0000259" key="7">
    <source>
        <dbReference type="Pfam" id="PF04617"/>
    </source>
</evidence>
<evidence type="ECO:0000313" key="9">
    <source>
        <dbReference type="Proteomes" id="UP000694563"/>
    </source>
</evidence>
<evidence type="ECO:0000256" key="2">
    <source>
        <dbReference type="ARBA" id="ARBA00004123"/>
    </source>
</evidence>
<dbReference type="PANTHER" id="PTHR45970:SF5">
    <property type="entry name" value="HOMEOBOX PROTEIN HOX-B9"/>
    <property type="match status" value="1"/>
</dbReference>
<dbReference type="GO" id="GO:0000978">
    <property type="term" value="F:RNA polymerase II cis-regulatory region sequence-specific DNA binding"/>
    <property type="evidence" value="ECO:0007669"/>
    <property type="project" value="TreeGrafter"/>
</dbReference>
<dbReference type="GO" id="GO:0005634">
    <property type="term" value="C:nucleus"/>
    <property type="evidence" value="ECO:0007669"/>
    <property type="project" value="UniProtKB-SubCell"/>
</dbReference>
<keyword evidence="9" id="KW-1185">Reference proteome</keyword>
<comment type="function">
    <text evidence="1">Sequence-specific transcription factor which is part of a developmental regulatory system that provides cells with specific positional identities on the anterior-posterior axis.</text>
</comment>
<evidence type="ECO:0000256" key="6">
    <source>
        <dbReference type="SAM" id="MobiDB-lite"/>
    </source>
</evidence>
<dbReference type="PANTHER" id="PTHR45970">
    <property type="entry name" value="AGAP004664-PA"/>
    <property type="match status" value="1"/>
</dbReference>
<protein>
    <recommendedName>
        <fullName evidence="7">Hox9 N-terminal activation domain-containing protein</fullName>
    </recommendedName>
</protein>
<evidence type="ECO:0000313" key="8">
    <source>
        <dbReference type="Ensembl" id="ENSCUSP00005017513.1"/>
    </source>
</evidence>
<dbReference type="GO" id="GO:0006351">
    <property type="term" value="P:DNA-templated transcription"/>
    <property type="evidence" value="ECO:0007669"/>
    <property type="project" value="InterPro"/>
</dbReference>
<organism evidence="8 9">
    <name type="scientific">Catharus ustulatus</name>
    <name type="common">Russet-backed thrush</name>
    <name type="synonym">Hylocichla ustulatus</name>
    <dbReference type="NCBI Taxonomy" id="91951"/>
    <lineage>
        <taxon>Eukaryota</taxon>
        <taxon>Metazoa</taxon>
        <taxon>Chordata</taxon>
        <taxon>Craniata</taxon>
        <taxon>Vertebrata</taxon>
        <taxon>Euteleostomi</taxon>
        <taxon>Archelosauria</taxon>
        <taxon>Archosauria</taxon>
        <taxon>Dinosauria</taxon>
        <taxon>Saurischia</taxon>
        <taxon>Theropoda</taxon>
        <taxon>Coelurosauria</taxon>
        <taxon>Aves</taxon>
        <taxon>Neognathae</taxon>
        <taxon>Neoaves</taxon>
        <taxon>Telluraves</taxon>
        <taxon>Australaves</taxon>
        <taxon>Passeriformes</taxon>
        <taxon>Turdidae</taxon>
        <taxon>Catharus</taxon>
    </lineage>
</organism>
<dbReference type="InterPro" id="IPR017112">
    <property type="entry name" value="HXA9/HXB9/HXC9"/>
</dbReference>
<dbReference type="InterPro" id="IPR006711">
    <property type="entry name" value="Hox9_activation_N"/>
</dbReference>
<evidence type="ECO:0000256" key="4">
    <source>
        <dbReference type="ARBA" id="ARBA00023015"/>
    </source>
</evidence>
<feature type="region of interest" description="Disordered" evidence="6">
    <location>
        <begin position="66"/>
        <end position="89"/>
    </location>
</feature>
<evidence type="ECO:0000256" key="5">
    <source>
        <dbReference type="ARBA" id="ARBA00023163"/>
    </source>
</evidence>
<keyword evidence="5" id="KW-0804">Transcription</keyword>
<dbReference type="GO" id="GO:0006357">
    <property type="term" value="P:regulation of transcription by RNA polymerase II"/>
    <property type="evidence" value="ECO:0007669"/>
    <property type="project" value="TreeGrafter"/>
</dbReference>
<keyword evidence="4" id="KW-0805">Transcription regulation</keyword>
<reference evidence="8" key="2">
    <citation type="submission" date="2025-08" db="UniProtKB">
        <authorList>
            <consortium name="Ensembl"/>
        </authorList>
    </citation>
    <scope>IDENTIFICATION</scope>
</reference>
<feature type="compositionally biased region" description="Basic residues" evidence="6">
    <location>
        <begin position="66"/>
        <end position="82"/>
    </location>
</feature>
<dbReference type="AlphaFoldDB" id="A0A8C3Y4X0"/>
<dbReference type="GO" id="GO:0009952">
    <property type="term" value="P:anterior/posterior pattern specification"/>
    <property type="evidence" value="ECO:0007669"/>
    <property type="project" value="TreeGrafter"/>
</dbReference>
<dbReference type="GO" id="GO:0003700">
    <property type="term" value="F:DNA-binding transcription factor activity"/>
    <property type="evidence" value="ECO:0007669"/>
    <property type="project" value="TreeGrafter"/>
</dbReference>
<keyword evidence="3" id="KW-0217">Developmental protein</keyword>
<reference evidence="8" key="3">
    <citation type="submission" date="2025-09" db="UniProtKB">
        <authorList>
            <consortium name="Ensembl"/>
        </authorList>
    </citation>
    <scope>IDENTIFICATION</scope>
</reference>
<dbReference type="Proteomes" id="UP000694563">
    <property type="component" value="Chromosome 23"/>
</dbReference>
<name>A0A8C3Y4X0_CATUS</name>
<dbReference type="Pfam" id="PF04617">
    <property type="entry name" value="Hox9_act"/>
    <property type="match status" value="1"/>
</dbReference>
<evidence type="ECO:0000256" key="1">
    <source>
        <dbReference type="ARBA" id="ARBA00003263"/>
    </source>
</evidence>
<proteinExistence type="predicted"/>